<dbReference type="Proteomes" id="UP000019197">
    <property type="component" value="Unassembled WGS sequence"/>
</dbReference>
<dbReference type="EMBL" id="CBXE010000016">
    <property type="protein sequence ID" value="CDL79379.1"/>
    <property type="molecule type" value="Genomic_DNA"/>
</dbReference>
<accession>W1ILR3</accession>
<evidence type="ECO:0000313" key="1">
    <source>
        <dbReference type="EMBL" id="CDL79379.1"/>
    </source>
</evidence>
<sequence length="32" mass="3539">MALYTIVSYLTHVLISSESVLTTVRYASVGYT</sequence>
<organism evidence="1 2">
    <name type="scientific">Xenorhabdus cabanillasii JM26</name>
    <dbReference type="NCBI Taxonomy" id="1427517"/>
    <lineage>
        <taxon>Bacteria</taxon>
        <taxon>Pseudomonadati</taxon>
        <taxon>Pseudomonadota</taxon>
        <taxon>Gammaproteobacteria</taxon>
        <taxon>Enterobacterales</taxon>
        <taxon>Morganellaceae</taxon>
        <taxon>Xenorhabdus</taxon>
    </lineage>
</organism>
<gene>
    <name evidence="1" type="ORF">XCR1_1120035</name>
</gene>
<reference evidence="1 2" key="1">
    <citation type="submission" date="2013-11" db="EMBL/GenBank/DDBJ databases">
        <title>Draft genome sequence and annotation of the entomopathogenic bacterium, Xenorhabdus cabanillasi strain JM26.</title>
        <authorList>
            <person name="Gualtieri M."/>
            <person name="Ogier J.C."/>
            <person name="Pages S."/>
            <person name="Givaudan A."/>
            <person name="Gaudriault S."/>
        </authorList>
    </citation>
    <scope>NUCLEOTIDE SEQUENCE [LARGE SCALE GENOMIC DNA]</scope>
    <source>
        <strain evidence="1 2">JM26</strain>
    </source>
</reference>
<comment type="caution">
    <text evidence="1">The sequence shown here is derived from an EMBL/GenBank/DDBJ whole genome shotgun (WGS) entry which is preliminary data.</text>
</comment>
<evidence type="ECO:0000313" key="2">
    <source>
        <dbReference type="Proteomes" id="UP000019197"/>
    </source>
</evidence>
<proteinExistence type="predicted"/>
<dbReference type="AlphaFoldDB" id="W1ILR3"/>
<name>W1ILR3_9GAMM</name>
<protein>
    <submittedName>
        <fullName evidence="1">Uncharacterized protein</fullName>
    </submittedName>
</protein>